<feature type="compositionally biased region" description="Low complexity" evidence="1">
    <location>
        <begin position="44"/>
        <end position="53"/>
    </location>
</feature>
<proteinExistence type="predicted"/>
<evidence type="ECO:0008006" key="5">
    <source>
        <dbReference type="Google" id="ProtNLM"/>
    </source>
</evidence>
<evidence type="ECO:0000313" key="4">
    <source>
        <dbReference type="Proteomes" id="UP001501084"/>
    </source>
</evidence>
<organism evidence="3 4">
    <name type="scientific">Leucobacter alluvii</name>
    <dbReference type="NCBI Taxonomy" id="340321"/>
    <lineage>
        <taxon>Bacteria</taxon>
        <taxon>Bacillati</taxon>
        <taxon>Actinomycetota</taxon>
        <taxon>Actinomycetes</taxon>
        <taxon>Micrococcales</taxon>
        <taxon>Microbacteriaceae</taxon>
        <taxon>Leucobacter</taxon>
    </lineage>
</organism>
<gene>
    <name evidence="3" type="ORF">GCM10009786_01920</name>
</gene>
<keyword evidence="2" id="KW-0812">Transmembrane</keyword>
<reference evidence="3 4" key="1">
    <citation type="journal article" date="2019" name="Int. J. Syst. Evol. Microbiol.">
        <title>The Global Catalogue of Microorganisms (GCM) 10K type strain sequencing project: providing services to taxonomists for standard genome sequencing and annotation.</title>
        <authorList>
            <consortium name="The Broad Institute Genomics Platform"/>
            <consortium name="The Broad Institute Genome Sequencing Center for Infectious Disease"/>
            <person name="Wu L."/>
            <person name="Ma J."/>
        </authorList>
    </citation>
    <scope>NUCLEOTIDE SEQUENCE [LARGE SCALE GENOMIC DNA]</scope>
    <source>
        <strain evidence="3 4">JCM 14919</strain>
    </source>
</reference>
<feature type="compositionally biased region" description="Acidic residues" evidence="1">
    <location>
        <begin position="54"/>
        <end position="74"/>
    </location>
</feature>
<dbReference type="RefSeq" id="WP_346057072.1">
    <property type="nucleotide sequence ID" value="NZ_BAAAOP010000001.1"/>
</dbReference>
<keyword evidence="2" id="KW-0472">Membrane</keyword>
<evidence type="ECO:0000256" key="1">
    <source>
        <dbReference type="SAM" id="MobiDB-lite"/>
    </source>
</evidence>
<keyword evidence="4" id="KW-1185">Reference proteome</keyword>
<protein>
    <recommendedName>
        <fullName evidence="5">DUF4232 domain-containing protein</fullName>
    </recommendedName>
</protein>
<accession>A0ABN3B1C8</accession>
<dbReference type="EMBL" id="BAAAOP010000001">
    <property type="protein sequence ID" value="GAA2185453.1"/>
    <property type="molecule type" value="Genomic_DNA"/>
</dbReference>
<name>A0ABN3B1C8_9MICO</name>
<evidence type="ECO:0000256" key="2">
    <source>
        <dbReference type="SAM" id="Phobius"/>
    </source>
</evidence>
<feature type="region of interest" description="Disordered" evidence="1">
    <location>
        <begin position="44"/>
        <end position="76"/>
    </location>
</feature>
<dbReference type="Proteomes" id="UP001501084">
    <property type="component" value="Unassembled WGS sequence"/>
</dbReference>
<evidence type="ECO:0000313" key="3">
    <source>
        <dbReference type="EMBL" id="GAA2185453.1"/>
    </source>
</evidence>
<comment type="caution">
    <text evidence="3">The sequence shown here is derived from an EMBL/GenBank/DDBJ whole genome shotgun (WGS) entry which is preliminary data.</text>
</comment>
<feature type="transmembrane region" description="Helical" evidence="2">
    <location>
        <begin position="21"/>
        <end position="39"/>
    </location>
</feature>
<keyword evidence="2" id="KW-1133">Transmembrane helix</keyword>
<sequence>MSTLRDPVGPKDRKVYVRRRLIVLLVLLAVVAVVVLIIVRPGSSGGVASAGEVEVPEDLVESPAPDSDDADGAGDGDVAACSAGQFSVAPATDKGDYAAGELPQLSLSVENTGEEPCSADLGSANLQFVIVSGDDEVWRSADCQENAEHLAVILEPGKPLDTEAIPWDRTRSSPETCDISRDPVAAGGASYHLRATAAGTQGTGTAQFLLY</sequence>